<protein>
    <submittedName>
        <fullName evidence="1">Glycine cleavage H-protein</fullName>
    </submittedName>
</protein>
<feature type="non-terminal residue" evidence="1">
    <location>
        <position position="126"/>
    </location>
</feature>
<dbReference type="EMBL" id="MU273611">
    <property type="protein sequence ID" value="KAI0030650.1"/>
    <property type="molecule type" value="Genomic_DNA"/>
</dbReference>
<keyword evidence="2" id="KW-1185">Reference proteome</keyword>
<accession>A0ACB8QGB1</accession>
<evidence type="ECO:0000313" key="1">
    <source>
        <dbReference type="EMBL" id="KAI0030650.1"/>
    </source>
</evidence>
<reference evidence="1" key="1">
    <citation type="submission" date="2021-02" db="EMBL/GenBank/DDBJ databases">
        <authorList>
            <consortium name="DOE Joint Genome Institute"/>
            <person name="Ahrendt S."/>
            <person name="Looney B.P."/>
            <person name="Miyauchi S."/>
            <person name="Morin E."/>
            <person name="Drula E."/>
            <person name="Courty P.E."/>
            <person name="Chicoki N."/>
            <person name="Fauchery L."/>
            <person name="Kohler A."/>
            <person name="Kuo A."/>
            <person name="Labutti K."/>
            <person name="Pangilinan J."/>
            <person name="Lipzen A."/>
            <person name="Riley R."/>
            <person name="Andreopoulos W."/>
            <person name="He G."/>
            <person name="Johnson J."/>
            <person name="Barry K.W."/>
            <person name="Grigoriev I.V."/>
            <person name="Nagy L."/>
            <person name="Hibbett D."/>
            <person name="Henrissat B."/>
            <person name="Matheny P.B."/>
            <person name="Labbe J."/>
            <person name="Martin F."/>
        </authorList>
    </citation>
    <scope>NUCLEOTIDE SEQUENCE</scope>
    <source>
        <strain evidence="1">EC-137</strain>
    </source>
</reference>
<comment type="caution">
    <text evidence="1">The sequence shown here is derived from an EMBL/GenBank/DDBJ whole genome shotgun (WGS) entry which is preliminary data.</text>
</comment>
<reference evidence="1" key="2">
    <citation type="journal article" date="2022" name="New Phytol.">
        <title>Evolutionary transition to the ectomycorrhizal habit in the genomes of a hyperdiverse lineage of mushroom-forming fungi.</title>
        <authorList>
            <person name="Looney B."/>
            <person name="Miyauchi S."/>
            <person name="Morin E."/>
            <person name="Drula E."/>
            <person name="Courty P.E."/>
            <person name="Kohler A."/>
            <person name="Kuo A."/>
            <person name="LaButti K."/>
            <person name="Pangilinan J."/>
            <person name="Lipzen A."/>
            <person name="Riley R."/>
            <person name="Andreopoulos W."/>
            <person name="He G."/>
            <person name="Johnson J."/>
            <person name="Nolan M."/>
            <person name="Tritt A."/>
            <person name="Barry K.W."/>
            <person name="Grigoriev I.V."/>
            <person name="Nagy L.G."/>
            <person name="Hibbett D."/>
            <person name="Henrissat B."/>
            <person name="Matheny P.B."/>
            <person name="Labbe J."/>
            <person name="Martin F.M."/>
        </authorList>
    </citation>
    <scope>NUCLEOTIDE SEQUENCE</scope>
    <source>
        <strain evidence="1">EC-137</strain>
    </source>
</reference>
<feature type="non-terminal residue" evidence="1">
    <location>
        <position position="1"/>
    </location>
</feature>
<organism evidence="1 2">
    <name type="scientific">Vararia minispora EC-137</name>
    <dbReference type="NCBI Taxonomy" id="1314806"/>
    <lineage>
        <taxon>Eukaryota</taxon>
        <taxon>Fungi</taxon>
        <taxon>Dikarya</taxon>
        <taxon>Basidiomycota</taxon>
        <taxon>Agaricomycotina</taxon>
        <taxon>Agaricomycetes</taxon>
        <taxon>Russulales</taxon>
        <taxon>Lachnocladiaceae</taxon>
        <taxon>Vararia</taxon>
    </lineage>
</organism>
<sequence>TLVAQKYSQDHESIKFDDETSIGTVTITHFAQTSLGDVVFVELPEPGSIITKGDSVGAVESVKAASDIYSPVSGEVVEVNTELDDQPSLLNKSPEDEGWLFKVKVSNPTELEELLTAEQYREHCET</sequence>
<name>A0ACB8QGB1_9AGAM</name>
<gene>
    <name evidence="1" type="ORF">K488DRAFT_30912</name>
</gene>
<proteinExistence type="predicted"/>
<dbReference type="Proteomes" id="UP000814128">
    <property type="component" value="Unassembled WGS sequence"/>
</dbReference>
<evidence type="ECO:0000313" key="2">
    <source>
        <dbReference type="Proteomes" id="UP000814128"/>
    </source>
</evidence>